<proteinExistence type="predicted"/>
<reference evidence="1" key="1">
    <citation type="journal article" date="2020" name="mSystems">
        <title>Genome- and Community-Level Interaction Insights into Carbon Utilization and Element Cycling Functions of Hydrothermarchaeota in Hydrothermal Sediment.</title>
        <authorList>
            <person name="Zhou Z."/>
            <person name="Liu Y."/>
            <person name="Xu W."/>
            <person name="Pan J."/>
            <person name="Luo Z.H."/>
            <person name="Li M."/>
        </authorList>
    </citation>
    <scope>NUCLEOTIDE SEQUENCE [LARGE SCALE GENOMIC DNA]</scope>
    <source>
        <strain evidence="1">SpSt-914</strain>
    </source>
</reference>
<dbReference type="Pfam" id="PF04456">
    <property type="entry name" value="DUF503"/>
    <property type="match status" value="1"/>
</dbReference>
<dbReference type="InterPro" id="IPR036746">
    <property type="entry name" value="TT1725-like_sf"/>
</dbReference>
<dbReference type="SUPFAM" id="SSF103007">
    <property type="entry name" value="Hypothetical protein TT1725"/>
    <property type="match status" value="1"/>
</dbReference>
<dbReference type="InterPro" id="IPR007546">
    <property type="entry name" value="DUF503"/>
</dbReference>
<evidence type="ECO:0000313" key="1">
    <source>
        <dbReference type="EMBL" id="HGD13047.1"/>
    </source>
</evidence>
<dbReference type="PANTHER" id="PTHR36441">
    <property type="entry name" value="HYPOTHETICAL CYTOSOLIC PROTEIN"/>
    <property type="match status" value="1"/>
</dbReference>
<dbReference type="Gene3D" id="3.30.70.1120">
    <property type="entry name" value="TT1725-like"/>
    <property type="match status" value="1"/>
</dbReference>
<name>A0A7V3PTH9_UNCW3</name>
<dbReference type="EMBL" id="DTMZ01000070">
    <property type="protein sequence ID" value="HGD13047.1"/>
    <property type="molecule type" value="Genomic_DNA"/>
</dbReference>
<accession>A0A7V3PTH9</accession>
<dbReference type="PANTHER" id="PTHR36441:SF1">
    <property type="entry name" value="DUF503 DOMAIN-CONTAINING PROTEIN"/>
    <property type="match status" value="1"/>
</dbReference>
<comment type="caution">
    <text evidence="1">The sequence shown here is derived from an EMBL/GenBank/DDBJ whole genome shotgun (WGS) entry which is preliminary data.</text>
</comment>
<protein>
    <submittedName>
        <fullName evidence="1">DUF503 domain-containing protein</fullName>
    </submittedName>
</protein>
<gene>
    <name evidence="1" type="ORF">ENX16_03095</name>
</gene>
<sequence length="94" mass="11056">MSIGLLTVDCFLGESRSLKDKRRILLSLSERLRKSFNIALCEVEFQEQWQRSRLAIVLINTEWRMLQQSSSKIIHLIERDGRIDILATAIERIR</sequence>
<organism evidence="1">
    <name type="scientific">candidate division WOR-3 bacterium</name>
    <dbReference type="NCBI Taxonomy" id="2052148"/>
    <lineage>
        <taxon>Bacteria</taxon>
        <taxon>Bacteria division WOR-3</taxon>
    </lineage>
</organism>
<dbReference type="AlphaFoldDB" id="A0A7V3PTH9"/>